<dbReference type="Pfam" id="PF00248">
    <property type="entry name" value="Aldo_ket_red"/>
    <property type="match status" value="1"/>
</dbReference>
<evidence type="ECO:0000259" key="2">
    <source>
        <dbReference type="Pfam" id="PF00248"/>
    </source>
</evidence>
<name>A0ABT3Z3P4_9HYPH</name>
<proteinExistence type="predicted"/>
<evidence type="ECO:0000313" key="4">
    <source>
        <dbReference type="Proteomes" id="UP001073227"/>
    </source>
</evidence>
<dbReference type="Proteomes" id="UP001073227">
    <property type="component" value="Unassembled WGS sequence"/>
</dbReference>
<comment type="caution">
    <text evidence="3">The sequence shown here is derived from an EMBL/GenBank/DDBJ whole genome shotgun (WGS) entry which is preliminary data.</text>
</comment>
<dbReference type="InterPro" id="IPR036812">
    <property type="entry name" value="NAD(P)_OxRdtase_dom_sf"/>
</dbReference>
<feature type="domain" description="NADP-dependent oxidoreductase" evidence="2">
    <location>
        <begin position="15"/>
        <end position="338"/>
    </location>
</feature>
<dbReference type="PANTHER" id="PTHR43364:SF4">
    <property type="entry name" value="NAD(P)-LINKED OXIDOREDUCTASE SUPERFAMILY PROTEIN"/>
    <property type="match status" value="1"/>
</dbReference>
<dbReference type="CDD" id="cd19094">
    <property type="entry name" value="AKR_Tas-like"/>
    <property type="match status" value="1"/>
</dbReference>
<evidence type="ECO:0000313" key="3">
    <source>
        <dbReference type="EMBL" id="MCY0146382.1"/>
    </source>
</evidence>
<protein>
    <submittedName>
        <fullName evidence="3">Aldo/keto reductase</fullName>
    </submittedName>
</protein>
<dbReference type="SUPFAM" id="SSF51430">
    <property type="entry name" value="NAD(P)-linked oxidoreductase"/>
    <property type="match status" value="1"/>
</dbReference>
<keyword evidence="4" id="KW-1185">Reference proteome</keyword>
<gene>
    <name evidence="3" type="ORF">OEG84_01275</name>
</gene>
<evidence type="ECO:0000256" key="1">
    <source>
        <dbReference type="ARBA" id="ARBA00023002"/>
    </source>
</evidence>
<reference evidence="3" key="1">
    <citation type="submission" date="2022-10" db="EMBL/GenBank/DDBJ databases">
        <title>Hoeflea sp. G2-23, isolated from marine algae.</title>
        <authorList>
            <person name="Kristyanto S."/>
            <person name="Kim J.M."/>
            <person name="Jeon C.O."/>
        </authorList>
    </citation>
    <scope>NUCLEOTIDE SEQUENCE</scope>
    <source>
        <strain evidence="3">G2-23</strain>
    </source>
</reference>
<organism evidence="3 4">
    <name type="scientific">Hoeflea algicola</name>
    <dbReference type="NCBI Taxonomy" id="2983763"/>
    <lineage>
        <taxon>Bacteria</taxon>
        <taxon>Pseudomonadati</taxon>
        <taxon>Pseudomonadota</taxon>
        <taxon>Alphaproteobacteria</taxon>
        <taxon>Hyphomicrobiales</taxon>
        <taxon>Rhizobiaceae</taxon>
        <taxon>Hoeflea</taxon>
    </lineage>
</organism>
<sequence>MKMNPLGRTEMMVSEICLGTMTWGEQNTEVEAHAQMDYALTQGVNFFDTAEMYPTAPTSAETQGRTEEYIGSWFRASGKRNDVILATKMVGDGVKWIRDAKGFTRASVQQAVDGSLKRLGVDHIDLYQLHWPNRGSYHFRKHWAYDASTQNKSSTVPDIRETLEGLGDAVKAGKIRAIGLSNESAWGTMQFVQLAEQHGLPRVASIQNEYNLICRLFDTDLAEVAHHEDVGLLAFSPLAAGILTGKYQGGALPEGSRRERVENLGGRWRPESEAAIQAYLDVAQKHGLDPAQMAIAFCLTRPFMTSAIIGATNMDQLKVAIDAKDVKLSDAVLADIATARRAHPLPI</sequence>
<dbReference type="RefSeq" id="WP_267652058.1">
    <property type="nucleotide sequence ID" value="NZ_JAOVZR010000001.1"/>
</dbReference>
<dbReference type="EMBL" id="JAOVZR010000001">
    <property type="protein sequence ID" value="MCY0146382.1"/>
    <property type="molecule type" value="Genomic_DNA"/>
</dbReference>
<accession>A0ABT3Z3P4</accession>
<dbReference type="PANTHER" id="PTHR43364">
    <property type="entry name" value="NADH-SPECIFIC METHYLGLYOXAL REDUCTASE-RELATED"/>
    <property type="match status" value="1"/>
</dbReference>
<dbReference type="InterPro" id="IPR023210">
    <property type="entry name" value="NADP_OxRdtase_dom"/>
</dbReference>
<dbReference type="InterPro" id="IPR050523">
    <property type="entry name" value="AKR_Detox_Biosynth"/>
</dbReference>
<keyword evidence="1" id="KW-0560">Oxidoreductase</keyword>
<dbReference type="Gene3D" id="3.20.20.100">
    <property type="entry name" value="NADP-dependent oxidoreductase domain"/>
    <property type="match status" value="1"/>
</dbReference>